<comment type="caution">
    <text evidence="2">The sequence shown here is derived from an EMBL/GenBank/DDBJ whole genome shotgun (WGS) entry which is preliminary data.</text>
</comment>
<keyword evidence="1" id="KW-1277">Toxin-antitoxin system</keyword>
<accession>A0A1F5GVZ5</accession>
<reference evidence="2 3" key="1">
    <citation type="journal article" date="2016" name="Nat. Commun.">
        <title>Thousands of microbial genomes shed light on interconnected biogeochemical processes in an aquifer system.</title>
        <authorList>
            <person name="Anantharaman K."/>
            <person name="Brown C.T."/>
            <person name="Hug L.A."/>
            <person name="Sharon I."/>
            <person name="Castelle C.J."/>
            <person name="Probst A.J."/>
            <person name="Thomas B.C."/>
            <person name="Singh A."/>
            <person name="Wilkins M.J."/>
            <person name="Karaoz U."/>
            <person name="Brodie E.L."/>
            <person name="Williams K.H."/>
            <person name="Hubbard S.S."/>
            <person name="Banfield J.F."/>
        </authorList>
    </citation>
    <scope>NUCLEOTIDE SEQUENCE [LARGE SCALE GENOMIC DNA]</scope>
</reference>
<gene>
    <name evidence="2" type="ORF">A3A48_00065</name>
</gene>
<dbReference type="InterPro" id="IPR007712">
    <property type="entry name" value="RelE/ParE_toxin"/>
</dbReference>
<dbReference type="Pfam" id="PF05016">
    <property type="entry name" value="ParE_toxin"/>
    <property type="match status" value="1"/>
</dbReference>
<dbReference type="SUPFAM" id="SSF143011">
    <property type="entry name" value="RelE-like"/>
    <property type="match status" value="1"/>
</dbReference>
<protein>
    <recommendedName>
        <fullName evidence="4">Type II toxin-antitoxin system mRNA interferase toxin, RelE/StbE family</fullName>
    </recommendedName>
</protein>
<dbReference type="NCBIfam" id="TIGR02385">
    <property type="entry name" value="RelE_StbE"/>
    <property type="match status" value="1"/>
</dbReference>
<name>A0A1F5GVZ5_9BACT</name>
<dbReference type="InterPro" id="IPR035093">
    <property type="entry name" value="RelE/ParE_toxin_dom_sf"/>
</dbReference>
<dbReference type="STRING" id="1797724.A3A48_00065"/>
<evidence type="ECO:0000313" key="3">
    <source>
        <dbReference type="Proteomes" id="UP000178336"/>
    </source>
</evidence>
<sequence length="93" mass="11122">MIIRYSPLFLKTLKKLDVKVRKSFKEQILLFTKNLNDPQLNNHPLKKEWRGYRSIDITANWRAIYEEKYEGGEETAYFVLIGTHKQLYGKSEK</sequence>
<dbReference type="EMBL" id="MFBN01000002">
    <property type="protein sequence ID" value="OGD96018.1"/>
    <property type="molecule type" value="Genomic_DNA"/>
</dbReference>
<dbReference type="Proteomes" id="UP000178336">
    <property type="component" value="Unassembled WGS sequence"/>
</dbReference>
<organism evidence="2 3">
    <name type="scientific">Candidatus Curtissbacteria bacterium RIFCSPLOWO2_01_FULL_37_9</name>
    <dbReference type="NCBI Taxonomy" id="1797724"/>
    <lineage>
        <taxon>Bacteria</taxon>
        <taxon>Candidatus Curtissiibacteriota</taxon>
    </lineage>
</organism>
<evidence type="ECO:0008006" key="4">
    <source>
        <dbReference type="Google" id="ProtNLM"/>
    </source>
</evidence>
<proteinExistence type="predicted"/>
<dbReference type="AlphaFoldDB" id="A0A1F5GVZ5"/>
<dbReference type="Gene3D" id="3.30.2310.20">
    <property type="entry name" value="RelE-like"/>
    <property type="match status" value="1"/>
</dbReference>
<evidence type="ECO:0000256" key="1">
    <source>
        <dbReference type="ARBA" id="ARBA00022649"/>
    </source>
</evidence>
<evidence type="ECO:0000313" key="2">
    <source>
        <dbReference type="EMBL" id="OGD96018.1"/>
    </source>
</evidence>